<reference evidence="5 6" key="1">
    <citation type="journal article" date="2014" name="Genome Announc.">
        <title>Draft genome sequences of eight enterohepatic helicobacter species isolated from both laboratory and wild rodents.</title>
        <authorList>
            <person name="Sheh A."/>
            <person name="Shen Z."/>
            <person name="Fox J.G."/>
        </authorList>
    </citation>
    <scope>NUCLEOTIDE SEQUENCE [LARGE SCALE GENOMIC DNA]</scope>
    <source>
        <strain evidence="5 6">Missouri</strain>
    </source>
</reference>
<evidence type="ECO:0000256" key="4">
    <source>
        <dbReference type="ARBA" id="ARBA00022842"/>
    </source>
</evidence>
<sequence>MAKIRAVIFDMDGVLIEAKDWHYEALNKALGLFGMQISRYDHLVTFDGLPTKKKLEMLSMERNLPQGLHNFINQMKQLYTMQIVYTSCKPTFIHEYALSKLKSAGYKLAVCSNSIQATIETMMQKSALLQYLDFYLSNQDVKKPKPDPEIYNKAIGRLQLKPDEVMIIEDNDHGIKAAKATGANVMIVQSVLDVNLDNIQSHIDRFERNAND</sequence>
<dbReference type="GO" id="GO:0003824">
    <property type="term" value="F:catalytic activity"/>
    <property type="evidence" value="ECO:0007669"/>
    <property type="project" value="UniProtKB-ARBA"/>
</dbReference>
<dbReference type="InterPro" id="IPR023214">
    <property type="entry name" value="HAD_sf"/>
</dbReference>
<dbReference type="Gene3D" id="3.40.50.1000">
    <property type="entry name" value="HAD superfamily/HAD-like"/>
    <property type="match status" value="1"/>
</dbReference>
<dbReference type="EMBL" id="JRPH02000028">
    <property type="protein sequence ID" value="TLE03613.1"/>
    <property type="molecule type" value="Genomic_DNA"/>
</dbReference>
<dbReference type="GO" id="GO:0046872">
    <property type="term" value="F:metal ion binding"/>
    <property type="evidence" value="ECO:0007669"/>
    <property type="project" value="UniProtKB-KW"/>
</dbReference>
<evidence type="ECO:0000313" key="6">
    <source>
        <dbReference type="Proteomes" id="UP000029870"/>
    </source>
</evidence>
<dbReference type="RefSeq" id="WP_004085843.1">
    <property type="nucleotide sequence ID" value="NZ_CABKOK010000001.1"/>
</dbReference>
<accession>A0A6D2C3N6</accession>
<dbReference type="Proteomes" id="UP000029870">
    <property type="component" value="Unassembled WGS sequence"/>
</dbReference>
<comment type="similarity">
    <text evidence="2">Belongs to the HAD-like hydrolase superfamily. CbbY/CbbZ/Gph/YieH family.</text>
</comment>
<dbReference type="SFLD" id="SFLDS00003">
    <property type="entry name" value="Haloacid_Dehalogenase"/>
    <property type="match status" value="1"/>
</dbReference>
<dbReference type="PANTHER" id="PTHR46193">
    <property type="entry name" value="6-PHOSPHOGLUCONATE PHOSPHATASE"/>
    <property type="match status" value="1"/>
</dbReference>
<dbReference type="CDD" id="cd07505">
    <property type="entry name" value="HAD_BPGM-like"/>
    <property type="match status" value="1"/>
</dbReference>
<dbReference type="SUPFAM" id="SSF56784">
    <property type="entry name" value="HAD-like"/>
    <property type="match status" value="1"/>
</dbReference>
<keyword evidence="4" id="KW-0460">Magnesium</keyword>
<organism evidence="5 6">
    <name type="scientific">Helicobacter bilis</name>
    <dbReference type="NCBI Taxonomy" id="37372"/>
    <lineage>
        <taxon>Bacteria</taxon>
        <taxon>Pseudomonadati</taxon>
        <taxon>Campylobacterota</taxon>
        <taxon>Epsilonproteobacteria</taxon>
        <taxon>Campylobacterales</taxon>
        <taxon>Helicobacteraceae</taxon>
        <taxon>Helicobacter</taxon>
    </lineage>
</organism>
<dbReference type="InterPro" id="IPR036412">
    <property type="entry name" value="HAD-like_sf"/>
</dbReference>
<dbReference type="GeneID" id="60656176"/>
<dbReference type="AlphaFoldDB" id="A0A6D2C3N6"/>
<evidence type="ECO:0000256" key="3">
    <source>
        <dbReference type="ARBA" id="ARBA00022723"/>
    </source>
</evidence>
<evidence type="ECO:0000256" key="2">
    <source>
        <dbReference type="ARBA" id="ARBA00006171"/>
    </source>
</evidence>
<protein>
    <submittedName>
        <fullName evidence="5">HAD family phosphatase</fullName>
    </submittedName>
</protein>
<dbReference type="InterPro" id="IPR051600">
    <property type="entry name" value="Beta-PGM-like"/>
</dbReference>
<dbReference type="InterPro" id="IPR006439">
    <property type="entry name" value="HAD-SF_hydro_IA"/>
</dbReference>
<comment type="caution">
    <text evidence="5">The sequence shown here is derived from an EMBL/GenBank/DDBJ whole genome shotgun (WGS) entry which is preliminary data.</text>
</comment>
<dbReference type="InterPro" id="IPR023198">
    <property type="entry name" value="PGP-like_dom2"/>
</dbReference>
<dbReference type="SFLD" id="SFLDG01129">
    <property type="entry name" value="C1.5:_HAD__Beta-PGM__Phosphata"/>
    <property type="match status" value="1"/>
</dbReference>
<evidence type="ECO:0000256" key="1">
    <source>
        <dbReference type="ARBA" id="ARBA00001946"/>
    </source>
</evidence>
<dbReference type="Pfam" id="PF13419">
    <property type="entry name" value="HAD_2"/>
    <property type="match status" value="1"/>
</dbReference>
<dbReference type="InterPro" id="IPR041492">
    <property type="entry name" value="HAD_2"/>
</dbReference>
<dbReference type="Gene3D" id="1.10.150.240">
    <property type="entry name" value="Putative phosphatase, domain 2"/>
    <property type="match status" value="1"/>
</dbReference>
<dbReference type="NCBIfam" id="TIGR01509">
    <property type="entry name" value="HAD-SF-IA-v3"/>
    <property type="match status" value="1"/>
</dbReference>
<comment type="cofactor">
    <cofactor evidence="1">
        <name>Mg(2+)</name>
        <dbReference type="ChEBI" id="CHEBI:18420"/>
    </cofactor>
</comment>
<keyword evidence="3" id="KW-0479">Metal-binding</keyword>
<gene>
    <name evidence="5" type="ORF">LS77_008575</name>
</gene>
<name>A0A6D2C3N6_9HELI</name>
<evidence type="ECO:0000313" key="5">
    <source>
        <dbReference type="EMBL" id="TLE03613.1"/>
    </source>
</evidence>
<dbReference type="PANTHER" id="PTHR46193:SF9">
    <property type="entry name" value="HALOACID DEHALOGENASE-LIKE HYDROLASE DOMAIN-CONTAINING PROTEIN SGPP"/>
    <property type="match status" value="1"/>
</dbReference>
<proteinExistence type="inferred from homology"/>